<reference evidence="1 2" key="2">
    <citation type="submission" date="2018-06" db="EMBL/GenBank/DDBJ databases">
        <title>Marinobactersediminissp. nov, a moderately halophilic bacterium isolated from marine solar saltern.</title>
        <authorList>
            <person name="Zhang Y."/>
        </authorList>
    </citation>
    <scope>NUCLEOTIDE SEQUENCE [LARGE SCALE GENOMIC DNA]</scope>
    <source>
        <strain evidence="1 2">F01</strain>
    </source>
</reference>
<keyword evidence="2" id="KW-1185">Reference proteome</keyword>
<name>A0A2V3ZJD8_9GAMM</name>
<gene>
    <name evidence="1" type="ORF">DIT71_12145</name>
</gene>
<dbReference type="AlphaFoldDB" id="A0A2V3ZJD8"/>
<comment type="caution">
    <text evidence="1">The sequence shown here is derived from an EMBL/GenBank/DDBJ whole genome shotgun (WGS) entry which is preliminary data.</text>
</comment>
<dbReference type="EMBL" id="QFWX01000005">
    <property type="protein sequence ID" value="PXX90249.1"/>
    <property type="molecule type" value="Genomic_DNA"/>
</dbReference>
<reference evidence="2" key="1">
    <citation type="submission" date="2018-05" db="EMBL/GenBank/DDBJ databases">
        <authorList>
            <person name="Lu D."/>
        </authorList>
    </citation>
    <scope>NUCLEOTIDE SEQUENCE [LARGE SCALE GENOMIC DNA]</scope>
    <source>
        <strain evidence="2">F01</strain>
    </source>
</reference>
<proteinExistence type="predicted"/>
<organism evidence="1 2">
    <name type="scientific">Marinobacter vulgaris</name>
    <dbReference type="NCBI Taxonomy" id="1928331"/>
    <lineage>
        <taxon>Bacteria</taxon>
        <taxon>Pseudomonadati</taxon>
        <taxon>Pseudomonadota</taxon>
        <taxon>Gammaproteobacteria</taxon>
        <taxon>Pseudomonadales</taxon>
        <taxon>Marinobacteraceae</taxon>
        <taxon>Marinobacter</taxon>
    </lineage>
</organism>
<accession>A0A2V3ZJD8</accession>
<sequence length="166" mass="17825">MSSRIDLQVLPSHPVAFLCALPWLLLAALGAILASGHGLALTLVTTVPVIGAIFQYRRTGLLSGANSVTGLRIENQRLYVRLGCDAQIAVSPCDESRMGASFAILKLRRIGSISGTYPVVLVALTPWLSNTSPEAFRQLRVWLRLGPSSGATRVADQQPPNVQKTH</sequence>
<evidence type="ECO:0000313" key="2">
    <source>
        <dbReference type="Proteomes" id="UP000253987"/>
    </source>
</evidence>
<dbReference type="Proteomes" id="UP000253987">
    <property type="component" value="Unassembled WGS sequence"/>
</dbReference>
<evidence type="ECO:0008006" key="3">
    <source>
        <dbReference type="Google" id="ProtNLM"/>
    </source>
</evidence>
<evidence type="ECO:0000313" key="1">
    <source>
        <dbReference type="EMBL" id="PXX90249.1"/>
    </source>
</evidence>
<protein>
    <recommendedName>
        <fullName evidence="3">Toxin CptA</fullName>
    </recommendedName>
</protein>